<accession>G4MN68</accession>
<sequence length="96" mass="10459">MAGFTGETVSRSKIAGYTENRDRVELTDGHGGERGISAWTWPTQGLPCVTDFHPHVRQTGIQPAALATLVCLAWGEARNRARDQLLGGRKIARAIM</sequence>
<dbReference type="EMBL" id="CM001231">
    <property type="protein sequence ID" value="EHA57882.1"/>
    <property type="molecule type" value="Genomic_DNA"/>
</dbReference>
<evidence type="ECO:0000313" key="1">
    <source>
        <dbReference type="EMBL" id="EHA57882.1"/>
    </source>
</evidence>
<keyword evidence="2" id="KW-1185">Reference proteome</keyword>
<dbReference type="VEuPathDB" id="FungiDB:MGG_16421"/>
<dbReference type="Proteomes" id="UP000009058">
    <property type="component" value="Chromosome 1"/>
</dbReference>
<proteinExistence type="predicted"/>
<dbReference type="AlphaFoldDB" id="G4MN68"/>
<dbReference type="GeneID" id="12986356"/>
<gene>
    <name evidence="1" type="ORF">MGG_16421</name>
</gene>
<protein>
    <submittedName>
        <fullName evidence="1">Uncharacterized protein</fullName>
    </submittedName>
</protein>
<name>G4MN68_PYRO7</name>
<dbReference type="KEGG" id="mgr:MGG_16421"/>
<evidence type="ECO:0000313" key="2">
    <source>
        <dbReference type="Proteomes" id="UP000009058"/>
    </source>
</evidence>
<dbReference type="InParanoid" id="G4MN68"/>
<reference evidence="1 2" key="1">
    <citation type="journal article" date="2005" name="Nature">
        <title>The genome sequence of the rice blast fungus Magnaporthe grisea.</title>
        <authorList>
            <person name="Dean R.A."/>
            <person name="Talbot N.J."/>
            <person name="Ebbole D.J."/>
            <person name="Farman M.L."/>
            <person name="Mitchell T.K."/>
            <person name="Orbach M.J."/>
            <person name="Thon M."/>
            <person name="Kulkarni R."/>
            <person name="Xu J.R."/>
            <person name="Pan H."/>
            <person name="Read N.D."/>
            <person name="Lee Y.H."/>
            <person name="Carbone I."/>
            <person name="Brown D."/>
            <person name="Oh Y.Y."/>
            <person name="Donofrio N."/>
            <person name="Jeong J.S."/>
            <person name="Soanes D.M."/>
            <person name="Djonovic S."/>
            <person name="Kolomiets E."/>
            <person name="Rehmeyer C."/>
            <person name="Li W."/>
            <person name="Harding M."/>
            <person name="Kim S."/>
            <person name="Lebrun M.H."/>
            <person name="Bohnert H."/>
            <person name="Coughlan S."/>
            <person name="Butler J."/>
            <person name="Calvo S."/>
            <person name="Ma L.J."/>
            <person name="Nicol R."/>
            <person name="Purcell S."/>
            <person name="Nusbaum C."/>
            <person name="Galagan J.E."/>
            <person name="Birren B.W."/>
        </authorList>
    </citation>
    <scope>NUCLEOTIDE SEQUENCE [LARGE SCALE GENOMIC DNA]</scope>
    <source>
        <strain evidence="2">70-15 / ATCC MYA-4617 / FGSC 8958</strain>
    </source>
</reference>
<dbReference type="HOGENOM" id="CLU_2360129_0_0_1"/>
<reference key="2">
    <citation type="submission" date="2011-05" db="EMBL/GenBank/DDBJ databases">
        <title>The Genome Sequence of Magnaporthe oryzae 70-15.</title>
        <authorList>
            <consortium name="The Broad Institute Genome Sequencing Platform"/>
            <person name="Ma L.-J."/>
            <person name="Dead R."/>
            <person name="Young S.K."/>
            <person name="Zeng Q."/>
            <person name="Gargeya S."/>
            <person name="Fitzgerald M."/>
            <person name="Haas B."/>
            <person name="Abouelleil A."/>
            <person name="Alvarado L."/>
            <person name="Arachchi H.M."/>
            <person name="Berlin A."/>
            <person name="Brown A."/>
            <person name="Chapman S.B."/>
            <person name="Chen Z."/>
            <person name="Dunbar C."/>
            <person name="Freedman E."/>
            <person name="Gearin G."/>
            <person name="Gellesch M."/>
            <person name="Goldberg J."/>
            <person name="Griggs A."/>
            <person name="Gujja S."/>
            <person name="Heiman D."/>
            <person name="Howarth C."/>
            <person name="Larson L."/>
            <person name="Lui A."/>
            <person name="MacDonald P.J.P."/>
            <person name="Mehta T."/>
            <person name="Montmayeur A."/>
            <person name="Murphy C."/>
            <person name="Neiman D."/>
            <person name="Pearson M."/>
            <person name="Priest M."/>
            <person name="Roberts A."/>
            <person name="Saif S."/>
            <person name="Shea T."/>
            <person name="Shenoy N."/>
            <person name="Sisk P."/>
            <person name="Stolte C."/>
            <person name="Sykes S."/>
            <person name="Yandava C."/>
            <person name="Wortman J."/>
            <person name="Nusbaum C."/>
            <person name="Birren B."/>
        </authorList>
    </citation>
    <scope>NUCLEOTIDE SEQUENCE</scope>
    <source>
        <strain>70-15</strain>
    </source>
</reference>
<dbReference type="RefSeq" id="XP_003710494.1">
    <property type="nucleotide sequence ID" value="XM_003710446.1"/>
</dbReference>
<organism evidence="1 2">
    <name type="scientific">Pyricularia oryzae (strain 70-15 / ATCC MYA-4617 / FGSC 8958)</name>
    <name type="common">Rice blast fungus</name>
    <name type="synonym">Magnaporthe oryzae</name>
    <dbReference type="NCBI Taxonomy" id="242507"/>
    <lineage>
        <taxon>Eukaryota</taxon>
        <taxon>Fungi</taxon>
        <taxon>Dikarya</taxon>
        <taxon>Ascomycota</taxon>
        <taxon>Pezizomycotina</taxon>
        <taxon>Sordariomycetes</taxon>
        <taxon>Sordariomycetidae</taxon>
        <taxon>Magnaporthales</taxon>
        <taxon>Pyriculariaceae</taxon>
        <taxon>Pyricularia</taxon>
    </lineage>
</organism>